<gene>
    <name evidence="3" type="ORF">CR152_28705</name>
</gene>
<dbReference type="KEGG" id="mass:CR152_28705"/>
<dbReference type="GO" id="GO:0015562">
    <property type="term" value="F:efflux transmembrane transporter activity"/>
    <property type="evidence" value="ECO:0007669"/>
    <property type="project" value="TreeGrafter"/>
</dbReference>
<dbReference type="EMBL" id="CP024608">
    <property type="protein sequence ID" value="ATQ78044.1"/>
    <property type="molecule type" value="Genomic_DNA"/>
</dbReference>
<feature type="signal peptide" evidence="2">
    <location>
        <begin position="1"/>
        <end position="23"/>
    </location>
</feature>
<dbReference type="InterPro" id="IPR006143">
    <property type="entry name" value="RND_pump_MFP"/>
</dbReference>
<dbReference type="PANTHER" id="PTHR30469:SF15">
    <property type="entry name" value="HLYD FAMILY OF SECRETION PROTEINS"/>
    <property type="match status" value="1"/>
</dbReference>
<evidence type="ECO:0000313" key="3">
    <source>
        <dbReference type="EMBL" id="ATQ78044.1"/>
    </source>
</evidence>
<accession>A0A2D2DSV2</accession>
<dbReference type="GO" id="GO:1990281">
    <property type="term" value="C:efflux pump complex"/>
    <property type="evidence" value="ECO:0007669"/>
    <property type="project" value="TreeGrafter"/>
</dbReference>
<reference evidence="3" key="1">
    <citation type="submission" date="2017-10" db="EMBL/GenBank/DDBJ databases">
        <title>Massilia psychrophilum sp. nov., a novel purple-pigmented bacterium isolated from Tianshan glacier, Xinjiang Municipality, China.</title>
        <authorList>
            <person name="Wang H."/>
        </authorList>
    </citation>
    <scope>NUCLEOTIDE SEQUENCE [LARGE SCALE GENOMIC DNA]</scope>
    <source>
        <strain evidence="3">B2</strain>
    </source>
</reference>
<dbReference type="Gene3D" id="1.10.287.470">
    <property type="entry name" value="Helix hairpin bin"/>
    <property type="match status" value="1"/>
</dbReference>
<organism evidence="3 4">
    <name type="scientific">Massilia violaceinigra</name>
    <dbReference type="NCBI Taxonomy" id="2045208"/>
    <lineage>
        <taxon>Bacteria</taxon>
        <taxon>Pseudomonadati</taxon>
        <taxon>Pseudomonadota</taxon>
        <taxon>Betaproteobacteria</taxon>
        <taxon>Burkholderiales</taxon>
        <taxon>Oxalobacteraceae</taxon>
        <taxon>Telluria group</taxon>
        <taxon>Massilia</taxon>
    </lineage>
</organism>
<sequence length="255" mass="27277">MTRMPTVCAFSLCAVLLPALVMAQTKAPVPAPAAKSGDPIRVLLVPENEAVISSQIAARIVALPAALGSRIRKGDTLVRFDCAEQAARLKMSESELASARETNASKQELKSYRSASELDVRLAASAVDKALAQVNVVKAQMGYCSISAPFSGRLVRLRARAHETVAAGQPLLELIDNSAFRFQLHVPSRWLSWLGEGAAFTIVVDETGKSYPARVRVINGRVDPASRTVELTGAVEGKHPELIAGMSGTAQFNER</sequence>
<dbReference type="RefSeq" id="WP_099880727.1">
    <property type="nucleotide sequence ID" value="NZ_CP024608.1"/>
</dbReference>
<dbReference type="Proteomes" id="UP000229897">
    <property type="component" value="Chromosome"/>
</dbReference>
<feature type="chain" id="PRO_5013628871" evidence="2">
    <location>
        <begin position="24"/>
        <end position="255"/>
    </location>
</feature>
<evidence type="ECO:0000256" key="2">
    <source>
        <dbReference type="SAM" id="SignalP"/>
    </source>
</evidence>
<dbReference type="AlphaFoldDB" id="A0A2D2DSV2"/>
<dbReference type="SUPFAM" id="SSF111369">
    <property type="entry name" value="HlyD-like secretion proteins"/>
    <property type="match status" value="1"/>
</dbReference>
<protein>
    <submittedName>
        <fullName evidence="3">Efflux transporter periplasmic adaptor subunit</fullName>
    </submittedName>
</protein>
<dbReference type="PANTHER" id="PTHR30469">
    <property type="entry name" value="MULTIDRUG RESISTANCE PROTEIN MDTA"/>
    <property type="match status" value="1"/>
</dbReference>
<dbReference type="Gene3D" id="2.40.50.100">
    <property type="match status" value="1"/>
</dbReference>
<dbReference type="OrthoDB" id="9778796at2"/>
<dbReference type="Gene3D" id="2.40.30.170">
    <property type="match status" value="1"/>
</dbReference>
<keyword evidence="2" id="KW-0732">Signal</keyword>
<keyword evidence="4" id="KW-1185">Reference proteome</keyword>
<name>A0A2D2DSV2_9BURK</name>
<evidence type="ECO:0000256" key="1">
    <source>
        <dbReference type="ARBA" id="ARBA00009477"/>
    </source>
</evidence>
<evidence type="ECO:0000313" key="4">
    <source>
        <dbReference type="Proteomes" id="UP000229897"/>
    </source>
</evidence>
<dbReference type="NCBIfam" id="TIGR01730">
    <property type="entry name" value="RND_mfp"/>
    <property type="match status" value="1"/>
</dbReference>
<comment type="similarity">
    <text evidence="1">Belongs to the membrane fusion protein (MFP) (TC 8.A.1) family.</text>
</comment>
<proteinExistence type="inferred from homology"/>